<organism evidence="8 9">
    <name type="scientific">Parnassius apollo</name>
    <name type="common">Apollo butterfly</name>
    <name type="synonym">Papilio apollo</name>
    <dbReference type="NCBI Taxonomy" id="110799"/>
    <lineage>
        <taxon>Eukaryota</taxon>
        <taxon>Metazoa</taxon>
        <taxon>Ecdysozoa</taxon>
        <taxon>Arthropoda</taxon>
        <taxon>Hexapoda</taxon>
        <taxon>Insecta</taxon>
        <taxon>Pterygota</taxon>
        <taxon>Neoptera</taxon>
        <taxon>Endopterygota</taxon>
        <taxon>Lepidoptera</taxon>
        <taxon>Glossata</taxon>
        <taxon>Ditrysia</taxon>
        <taxon>Papilionoidea</taxon>
        <taxon>Papilionidae</taxon>
        <taxon>Parnassiinae</taxon>
        <taxon>Parnassini</taxon>
        <taxon>Parnassius</taxon>
        <taxon>Parnassius</taxon>
    </lineage>
</organism>
<name>A0A8S3WMT1_PARAO</name>
<evidence type="ECO:0000259" key="7">
    <source>
        <dbReference type="PROSITE" id="PS50405"/>
    </source>
</evidence>
<dbReference type="Proteomes" id="UP000691718">
    <property type="component" value="Unassembled WGS sequence"/>
</dbReference>
<evidence type="ECO:0000256" key="4">
    <source>
        <dbReference type="ARBA" id="ARBA00038317"/>
    </source>
</evidence>
<dbReference type="GO" id="GO:0004364">
    <property type="term" value="F:glutathione transferase activity"/>
    <property type="evidence" value="ECO:0007669"/>
    <property type="project" value="UniProtKB-EC"/>
</dbReference>
<evidence type="ECO:0000313" key="8">
    <source>
        <dbReference type="EMBL" id="CAG4969851.1"/>
    </source>
</evidence>
<dbReference type="InterPro" id="IPR050213">
    <property type="entry name" value="GST_superfamily"/>
</dbReference>
<reference evidence="8" key="1">
    <citation type="submission" date="2021-04" db="EMBL/GenBank/DDBJ databases">
        <authorList>
            <person name="Tunstrom K."/>
        </authorList>
    </citation>
    <scope>NUCLEOTIDE SEQUENCE</scope>
</reference>
<dbReference type="SFLD" id="SFLDG00363">
    <property type="entry name" value="AMPS_(cytGST):_Alpha-__Mu-__Pi"/>
    <property type="match status" value="1"/>
</dbReference>
<evidence type="ECO:0000256" key="5">
    <source>
        <dbReference type="ARBA" id="ARBA00047960"/>
    </source>
</evidence>
<sequence length="203" mass="23441">MAKKLHYFNINGLAESIRYLLHYAGEKFEDVRYDLKSWPDKKVKESLPYGQLPLYEEGGAKLTQSLAIARYIALKANLLPSDPWEQAVLDSFVFTIYDFWSKVVVFIKEQDPARKAAIKKEIIDETIDFYFSRFEKYLKENKGHFGGKLTWVDFVLVGIVESANLFLEIEVQKKYPSVGTLVKEVLSLPGVKEYVATRKPYVI</sequence>
<dbReference type="GO" id="GO:0006749">
    <property type="term" value="P:glutathione metabolic process"/>
    <property type="evidence" value="ECO:0007669"/>
    <property type="project" value="TreeGrafter"/>
</dbReference>
<keyword evidence="3" id="KW-0808">Transferase</keyword>
<evidence type="ECO:0000259" key="6">
    <source>
        <dbReference type="PROSITE" id="PS50404"/>
    </source>
</evidence>
<dbReference type="SFLD" id="SFLDG01205">
    <property type="entry name" value="AMPS.1"/>
    <property type="match status" value="1"/>
</dbReference>
<dbReference type="CDD" id="cd03192">
    <property type="entry name" value="GST_C_Sigma_like"/>
    <property type="match status" value="1"/>
</dbReference>
<dbReference type="AlphaFoldDB" id="A0A8S3WMT1"/>
<dbReference type="FunFam" id="1.20.1050.10:FF:000030">
    <property type="entry name" value="Glutathione S-transferase S1"/>
    <property type="match status" value="1"/>
</dbReference>
<comment type="catalytic activity">
    <reaction evidence="5">
        <text>RX + glutathione = an S-substituted glutathione + a halide anion + H(+)</text>
        <dbReference type="Rhea" id="RHEA:16437"/>
        <dbReference type="ChEBI" id="CHEBI:15378"/>
        <dbReference type="ChEBI" id="CHEBI:16042"/>
        <dbReference type="ChEBI" id="CHEBI:17792"/>
        <dbReference type="ChEBI" id="CHEBI:57925"/>
        <dbReference type="ChEBI" id="CHEBI:90779"/>
        <dbReference type="EC" id="2.5.1.18"/>
    </reaction>
</comment>
<accession>A0A8S3WMT1</accession>
<dbReference type="InterPro" id="IPR010987">
    <property type="entry name" value="Glutathione-S-Trfase_C-like"/>
</dbReference>
<comment type="similarity">
    <text evidence="4">Belongs to the GST superfamily. Sigma family.</text>
</comment>
<dbReference type="PANTHER" id="PTHR11571">
    <property type="entry name" value="GLUTATHIONE S-TRANSFERASE"/>
    <property type="match status" value="1"/>
</dbReference>
<comment type="subunit">
    <text evidence="1">Homodimer.</text>
</comment>
<protein>
    <recommendedName>
        <fullName evidence="2">glutathione transferase</fullName>
        <ecNumber evidence="2">2.5.1.18</ecNumber>
    </recommendedName>
</protein>
<dbReference type="PROSITE" id="PS50404">
    <property type="entry name" value="GST_NTER"/>
    <property type="match status" value="1"/>
</dbReference>
<gene>
    <name evidence="8" type="ORF">PAPOLLO_LOCUS8179</name>
</gene>
<evidence type="ECO:0000256" key="2">
    <source>
        <dbReference type="ARBA" id="ARBA00012452"/>
    </source>
</evidence>
<dbReference type="Pfam" id="PF14497">
    <property type="entry name" value="GST_C_3"/>
    <property type="match status" value="1"/>
</dbReference>
<dbReference type="Pfam" id="PF02798">
    <property type="entry name" value="GST_N"/>
    <property type="match status" value="1"/>
</dbReference>
<dbReference type="InterPro" id="IPR004046">
    <property type="entry name" value="GST_C"/>
</dbReference>
<evidence type="ECO:0000256" key="3">
    <source>
        <dbReference type="ARBA" id="ARBA00022679"/>
    </source>
</evidence>
<evidence type="ECO:0000256" key="1">
    <source>
        <dbReference type="ARBA" id="ARBA00011738"/>
    </source>
</evidence>
<dbReference type="PROSITE" id="PS50405">
    <property type="entry name" value="GST_CTER"/>
    <property type="match status" value="1"/>
</dbReference>
<dbReference type="EMBL" id="CAJQZP010000585">
    <property type="protein sequence ID" value="CAG4969851.1"/>
    <property type="molecule type" value="Genomic_DNA"/>
</dbReference>
<feature type="domain" description="GST C-terminal" evidence="7">
    <location>
        <begin position="82"/>
        <end position="203"/>
    </location>
</feature>
<dbReference type="PANTHER" id="PTHR11571:SF224">
    <property type="entry name" value="HEMATOPOIETIC PROSTAGLANDIN D SYNTHASE"/>
    <property type="match status" value="1"/>
</dbReference>
<dbReference type="InterPro" id="IPR040079">
    <property type="entry name" value="Glutathione_S-Trfase"/>
</dbReference>
<dbReference type="OrthoDB" id="414243at2759"/>
<dbReference type="SFLD" id="SFLDS00019">
    <property type="entry name" value="Glutathione_Transferase_(cytos"/>
    <property type="match status" value="1"/>
</dbReference>
<dbReference type="CDD" id="cd03039">
    <property type="entry name" value="GST_N_Sigma_like"/>
    <property type="match status" value="1"/>
</dbReference>
<dbReference type="InterPro" id="IPR004045">
    <property type="entry name" value="Glutathione_S-Trfase_N"/>
</dbReference>
<comment type="caution">
    <text evidence="8">The sequence shown here is derived from an EMBL/GenBank/DDBJ whole genome shotgun (WGS) entry which is preliminary data.</text>
</comment>
<evidence type="ECO:0000313" key="9">
    <source>
        <dbReference type="Proteomes" id="UP000691718"/>
    </source>
</evidence>
<proteinExistence type="inferred from homology"/>
<feature type="domain" description="GST N-terminal" evidence="6">
    <location>
        <begin position="1"/>
        <end position="80"/>
    </location>
</feature>
<dbReference type="EC" id="2.5.1.18" evidence="2"/>
<keyword evidence="9" id="KW-1185">Reference proteome</keyword>